<organism evidence="9 10">
    <name type="scientific">Cocos nucifera</name>
    <name type="common">Coconut palm</name>
    <dbReference type="NCBI Taxonomy" id="13894"/>
    <lineage>
        <taxon>Eukaryota</taxon>
        <taxon>Viridiplantae</taxon>
        <taxon>Streptophyta</taxon>
        <taxon>Embryophyta</taxon>
        <taxon>Tracheophyta</taxon>
        <taxon>Spermatophyta</taxon>
        <taxon>Magnoliopsida</taxon>
        <taxon>Liliopsida</taxon>
        <taxon>Arecaceae</taxon>
        <taxon>Arecoideae</taxon>
        <taxon>Cocoseae</taxon>
        <taxon>Attaleinae</taxon>
        <taxon>Cocos</taxon>
    </lineage>
</organism>
<feature type="domain" description="RanBP2-type" evidence="8">
    <location>
        <begin position="53"/>
        <end position="82"/>
    </location>
</feature>
<dbReference type="PROSITE" id="PS01358">
    <property type="entry name" value="ZF_RANBP2_1"/>
    <property type="match status" value="3"/>
</dbReference>
<keyword evidence="10" id="KW-1185">Reference proteome</keyword>
<comment type="subcellular location">
    <subcellularLocation>
        <location evidence="1">Nucleus</location>
    </subcellularLocation>
</comment>
<dbReference type="FunFam" id="4.10.1060.10:FF:000013">
    <property type="entry name" value="Zinc finger, RanBP2-type protein"/>
    <property type="match status" value="1"/>
</dbReference>
<dbReference type="Proteomes" id="UP000797356">
    <property type="component" value="Chromosome 7"/>
</dbReference>
<proteinExistence type="predicted"/>
<keyword evidence="5" id="KW-0694">RNA-binding</keyword>
<evidence type="ECO:0000313" key="10">
    <source>
        <dbReference type="Proteomes" id="UP000797356"/>
    </source>
</evidence>
<name>A0A8K0IDL3_COCNU</name>
<reference evidence="9" key="2">
    <citation type="submission" date="2019-07" db="EMBL/GenBank/DDBJ databases">
        <authorList>
            <person name="Yang Y."/>
            <person name="Bocs S."/>
            <person name="Baudouin L."/>
        </authorList>
    </citation>
    <scope>NUCLEOTIDE SEQUENCE</scope>
    <source>
        <tissue evidence="9">Spear leaf of Hainan Tall coconut</tissue>
    </source>
</reference>
<evidence type="ECO:0000256" key="5">
    <source>
        <dbReference type="ARBA" id="ARBA00022884"/>
    </source>
</evidence>
<dbReference type="PROSITE" id="PS50199">
    <property type="entry name" value="ZF_RANBP2_2"/>
    <property type="match status" value="4"/>
</dbReference>
<dbReference type="SUPFAM" id="SSF90209">
    <property type="entry name" value="Ran binding protein zinc finger-like"/>
    <property type="match status" value="4"/>
</dbReference>
<protein>
    <submittedName>
        <fullName evidence="9">E3 SUMO-protein ligase RanBP2</fullName>
    </submittedName>
</protein>
<evidence type="ECO:0000259" key="8">
    <source>
        <dbReference type="PROSITE" id="PS50199"/>
    </source>
</evidence>
<keyword evidence="4" id="KW-0862">Zinc</keyword>
<evidence type="ECO:0000313" key="9">
    <source>
        <dbReference type="EMBL" id="KAG1354046.1"/>
    </source>
</evidence>
<keyword evidence="3 7" id="KW-0863">Zinc-finger</keyword>
<keyword evidence="2" id="KW-0479">Metal-binding</keyword>
<sequence>MGEGGGGGGREGDWECVRCGNRNYAFRSLCNRCKQHRILVDTQTPVDSKWFPRVGDWICTDCSNNNYASREKCKKCGQPKEKAAMPGASLPTYAHYVARVQGLPGLKMNFGMTGNSALQHSLLLSSNWLFGGTVRYGLHASPTGPLSGGSSGVGFSYVGNTSQVSRVPIGWRNGDWICHCGFHNYASRSQCKECNAPIPSGASSSAMNSALTDIFPTLGTKRLAPEEFFSEWDNKRLNAGDINLQFLPSRTNGQQHLFQGFEQLAGSSNDQRPGTYSKYANGNSVTIPSVQENRQTSQMAAMPALLGKGAKQWRDGDWMCTKCNNHNFASRTNCNRCKTQKEAAVEPVSVP</sequence>
<evidence type="ECO:0000256" key="4">
    <source>
        <dbReference type="ARBA" id="ARBA00022833"/>
    </source>
</evidence>
<dbReference type="SMART" id="SM00547">
    <property type="entry name" value="ZnF_RBZ"/>
    <property type="match status" value="4"/>
</dbReference>
<accession>A0A8K0IDL3</accession>
<dbReference type="GO" id="GO:0008270">
    <property type="term" value="F:zinc ion binding"/>
    <property type="evidence" value="ECO:0007669"/>
    <property type="project" value="UniProtKB-KW"/>
</dbReference>
<keyword evidence="6" id="KW-0539">Nucleus</keyword>
<evidence type="ECO:0000256" key="3">
    <source>
        <dbReference type="ARBA" id="ARBA00022771"/>
    </source>
</evidence>
<dbReference type="InterPro" id="IPR036443">
    <property type="entry name" value="Znf_RanBP2_sf"/>
</dbReference>
<dbReference type="GO" id="GO:0006355">
    <property type="term" value="P:regulation of DNA-templated transcription"/>
    <property type="evidence" value="ECO:0007669"/>
    <property type="project" value="InterPro"/>
</dbReference>
<evidence type="ECO:0000256" key="1">
    <source>
        <dbReference type="ARBA" id="ARBA00004123"/>
    </source>
</evidence>
<dbReference type="InterPro" id="IPR001876">
    <property type="entry name" value="Znf_RanBP2"/>
</dbReference>
<evidence type="ECO:0000256" key="7">
    <source>
        <dbReference type="PROSITE-ProRule" id="PRU00322"/>
    </source>
</evidence>
<dbReference type="Gene3D" id="4.10.1060.10">
    <property type="entry name" value="Zinc finger, RanBP2-type"/>
    <property type="match status" value="4"/>
</dbReference>
<feature type="domain" description="RanBP2-type" evidence="8">
    <location>
        <begin position="172"/>
        <end position="200"/>
    </location>
</feature>
<dbReference type="AlphaFoldDB" id="A0A8K0IDL3"/>
<dbReference type="Pfam" id="PF00641">
    <property type="entry name" value="Zn_ribbon_RanBP"/>
    <property type="match status" value="4"/>
</dbReference>
<feature type="domain" description="RanBP2-type" evidence="8">
    <location>
        <begin position="10"/>
        <end position="39"/>
    </location>
</feature>
<dbReference type="GO" id="GO:0016874">
    <property type="term" value="F:ligase activity"/>
    <property type="evidence" value="ECO:0007669"/>
    <property type="project" value="UniProtKB-KW"/>
</dbReference>
<dbReference type="PANTHER" id="PTHR23238">
    <property type="entry name" value="RNA BINDING PROTEIN"/>
    <property type="match status" value="1"/>
</dbReference>
<dbReference type="GO" id="GO:0003723">
    <property type="term" value="F:RNA binding"/>
    <property type="evidence" value="ECO:0007669"/>
    <property type="project" value="UniProtKB-KW"/>
</dbReference>
<evidence type="ECO:0000256" key="6">
    <source>
        <dbReference type="ARBA" id="ARBA00023242"/>
    </source>
</evidence>
<dbReference type="OrthoDB" id="1878647at2759"/>
<keyword evidence="9" id="KW-0436">Ligase</keyword>
<dbReference type="EMBL" id="CM017878">
    <property type="protein sequence ID" value="KAG1354046.1"/>
    <property type="molecule type" value="Genomic_DNA"/>
</dbReference>
<evidence type="ECO:0000256" key="2">
    <source>
        <dbReference type="ARBA" id="ARBA00022723"/>
    </source>
</evidence>
<feature type="domain" description="RanBP2-type" evidence="8">
    <location>
        <begin position="314"/>
        <end position="343"/>
    </location>
</feature>
<reference evidence="9" key="1">
    <citation type="journal article" date="2017" name="Gigascience">
        <title>The genome draft of coconut (Cocos nucifera).</title>
        <authorList>
            <person name="Xiao Y."/>
            <person name="Xu P."/>
            <person name="Fan H."/>
            <person name="Baudouin L."/>
            <person name="Xia W."/>
            <person name="Bocs S."/>
            <person name="Xu J."/>
            <person name="Li Q."/>
            <person name="Guo A."/>
            <person name="Zhou L."/>
            <person name="Li J."/>
            <person name="Wu Y."/>
            <person name="Ma Z."/>
            <person name="Armero A."/>
            <person name="Issali A.E."/>
            <person name="Liu N."/>
            <person name="Peng M."/>
            <person name="Yang Y."/>
        </authorList>
    </citation>
    <scope>NUCLEOTIDE SEQUENCE</scope>
    <source>
        <tissue evidence="9">Spear leaf of Hainan Tall coconut</tissue>
    </source>
</reference>
<comment type="caution">
    <text evidence="9">The sequence shown here is derived from an EMBL/GenBank/DDBJ whole genome shotgun (WGS) entry which is preliminary data.</text>
</comment>
<dbReference type="GO" id="GO:0005634">
    <property type="term" value="C:nucleus"/>
    <property type="evidence" value="ECO:0007669"/>
    <property type="project" value="UniProtKB-SubCell"/>
</dbReference>
<dbReference type="InterPro" id="IPR034870">
    <property type="entry name" value="TET_fam"/>
</dbReference>
<gene>
    <name evidence="9" type="ORF">COCNU_07G001580</name>
</gene>